<dbReference type="GO" id="GO:0004553">
    <property type="term" value="F:hydrolase activity, hydrolyzing O-glycosyl compounds"/>
    <property type="evidence" value="ECO:0007669"/>
    <property type="project" value="TreeGrafter"/>
</dbReference>
<dbReference type="InterPro" id="IPR017853">
    <property type="entry name" value="GH"/>
</dbReference>
<comment type="caution">
    <text evidence="2">The sequence shown here is derived from an EMBL/GenBank/DDBJ whole genome shotgun (WGS) entry which is preliminary data.</text>
</comment>
<feature type="chain" id="PRO_5014954747" evidence="1">
    <location>
        <begin position="26"/>
        <end position="433"/>
    </location>
</feature>
<dbReference type="PANTHER" id="PTHR12631:SF10">
    <property type="entry name" value="BETA-XYLOSIDASE-LIKE PROTEIN-RELATED"/>
    <property type="match status" value="1"/>
</dbReference>
<dbReference type="AlphaFoldDB" id="A0A2M8PYG4"/>
<organism evidence="2 3">
    <name type="scientific">Candidatus Thermofonsia Clade 1 bacterium</name>
    <dbReference type="NCBI Taxonomy" id="2364210"/>
    <lineage>
        <taxon>Bacteria</taxon>
        <taxon>Bacillati</taxon>
        <taxon>Chloroflexota</taxon>
        <taxon>Candidatus Thermofontia</taxon>
        <taxon>Candidatus Thermofonsia Clade 1</taxon>
    </lineage>
</organism>
<evidence type="ECO:0000313" key="3">
    <source>
        <dbReference type="Proteomes" id="UP000228947"/>
    </source>
</evidence>
<evidence type="ECO:0000256" key="1">
    <source>
        <dbReference type="SAM" id="SignalP"/>
    </source>
</evidence>
<evidence type="ECO:0000313" key="2">
    <source>
        <dbReference type="EMBL" id="PJF42584.1"/>
    </source>
</evidence>
<accession>A0A2M8PYG4</accession>
<keyword evidence="1" id="KW-0732">Signal</keyword>
<dbReference type="SUPFAM" id="SSF51445">
    <property type="entry name" value="(Trans)glycosidases"/>
    <property type="match status" value="1"/>
</dbReference>
<dbReference type="Proteomes" id="UP000228947">
    <property type="component" value="Unassembled WGS sequence"/>
</dbReference>
<reference evidence="2 3" key="1">
    <citation type="submission" date="2017-11" db="EMBL/GenBank/DDBJ databases">
        <title>Evolution of Phototrophy in the Chloroflexi Phylum Driven by Horizontal Gene Transfer.</title>
        <authorList>
            <person name="Ward L.M."/>
            <person name="Hemp J."/>
            <person name="Shih P.M."/>
            <person name="Mcglynn S.E."/>
            <person name="Fischer W."/>
        </authorList>
    </citation>
    <scope>NUCLEOTIDE SEQUENCE [LARGE SCALE GENOMIC DNA]</scope>
    <source>
        <strain evidence="2">CP1_1M</strain>
    </source>
</reference>
<dbReference type="EMBL" id="PGTL01000013">
    <property type="protein sequence ID" value="PJF42584.1"/>
    <property type="molecule type" value="Genomic_DNA"/>
</dbReference>
<name>A0A2M8PYG4_9CHLR</name>
<dbReference type="Gene3D" id="3.20.20.80">
    <property type="entry name" value="Glycosidases"/>
    <property type="match status" value="1"/>
</dbReference>
<proteinExistence type="predicted"/>
<feature type="signal peptide" evidence="1">
    <location>
        <begin position="1"/>
        <end position="25"/>
    </location>
</feature>
<sequence>MRAKGAPVLLIGILVACLVAVAALAADLTAQGAVWRYLYSVTGEQAPLAQLYAFLDYLGNLSRRMPQTADDVPVAFAIANPIGVNSFLELEPELAKRERQVQMIAEAGIGWIRQKFTWQDIEIRGRGNFIDDRNDLNGDGVPDPVDAWAKYDSIVALAEKYGVQILARLGTPPAWSQPEGLQGSFAPPADFQDFVNYAVAVAERYKGRVQHFQVWNEPNLALEWGNQPVEPERYTELLCRTYRALKAVDPQIVVVSGALAPTIDLSGYNLSSFVFLERMYAAGAKECFDVLGAQGYGLFSGPTDRRLRITTINFAHVVWLRDMMVAHGDAAKPIWIGEMAWNPVPDDPNIQDRLTYGQVTDAQAAQYAVDAYERARTEWPWVGMIAYWFFKRPDTSESNQSWYYFRMVEPDFTPRPVYFAIQAYARVRFGPRR</sequence>
<gene>
    <name evidence="2" type="ORF">CUN50_03530</name>
</gene>
<dbReference type="PANTHER" id="PTHR12631">
    <property type="entry name" value="ALPHA-L-IDURONIDASE"/>
    <property type="match status" value="1"/>
</dbReference>
<dbReference type="InterPro" id="IPR051923">
    <property type="entry name" value="Glycosyl_Hydrolase_39"/>
</dbReference>
<dbReference type="PROSITE" id="PS51257">
    <property type="entry name" value="PROKAR_LIPOPROTEIN"/>
    <property type="match status" value="1"/>
</dbReference>
<protein>
    <submittedName>
        <fullName evidence="2">Uncharacterized protein</fullName>
    </submittedName>
</protein>